<dbReference type="Proteomes" id="UP000247409">
    <property type="component" value="Unassembled WGS sequence"/>
</dbReference>
<dbReference type="PANTHER" id="PTHR10848:SF0">
    <property type="entry name" value="MEIOTIC RECOMBINATION PROTEIN SPO11"/>
    <property type="match status" value="1"/>
</dbReference>
<evidence type="ECO:0000259" key="1">
    <source>
        <dbReference type="Pfam" id="PF21180"/>
    </source>
</evidence>
<dbReference type="InterPro" id="IPR036078">
    <property type="entry name" value="Spo11/TopoVI_A_sf"/>
</dbReference>
<dbReference type="PRINTS" id="PR01550">
    <property type="entry name" value="TOP6AFAMILY"/>
</dbReference>
<dbReference type="OrthoDB" id="5377392at2759"/>
<sequence>MCRPLFRSPEAVDRGLTQLSSLLSVHRNDLNITAAPKGLVVGRVVYVDEFGNTVDVRMFGDAGCLIPARPERLMHIVVDARGIIVVEKEAALTSLIDESTSEDSLLSFVIVSGKGYPDYATRLFLRRISAQGRDNRERIPIYILTDADPHGINIAGCYMSALRGCRIHWIGIRHSDYGSLFEIQDSSKMRLTENENVLLDRMLERWTDGEIDSPYGDDLLTEAKNMKASQTKFEMEALSSHGGTSSGNYNPGLLSYLMKRVSSLETHK</sequence>
<reference evidence="2 3" key="1">
    <citation type="journal article" date="2018" name="Mol. Biol. Evol.">
        <title>Analysis of the draft genome of the red seaweed Gracilariopsis chorda provides insights into genome size evolution in Rhodophyta.</title>
        <authorList>
            <person name="Lee J."/>
            <person name="Yang E.C."/>
            <person name="Graf L."/>
            <person name="Yang J.H."/>
            <person name="Qiu H."/>
            <person name="Zel Zion U."/>
            <person name="Chan C.X."/>
            <person name="Stephens T.G."/>
            <person name="Weber A.P.M."/>
            <person name="Boo G.H."/>
            <person name="Boo S.M."/>
            <person name="Kim K.M."/>
            <person name="Shin Y."/>
            <person name="Jung M."/>
            <person name="Lee S.J."/>
            <person name="Yim H.S."/>
            <person name="Lee J.H."/>
            <person name="Bhattacharya D."/>
            <person name="Yoon H.S."/>
        </authorList>
    </citation>
    <scope>NUCLEOTIDE SEQUENCE [LARGE SCALE GENOMIC DNA]</scope>
    <source>
        <strain evidence="2 3">SKKU-2015</strain>
        <tissue evidence="2">Whole body</tissue>
    </source>
</reference>
<name>A0A2V3J140_9FLOR</name>
<dbReference type="GO" id="GO:0003677">
    <property type="term" value="F:DNA binding"/>
    <property type="evidence" value="ECO:0007669"/>
    <property type="project" value="InterPro"/>
</dbReference>
<dbReference type="Gene3D" id="3.40.1360.10">
    <property type="match status" value="1"/>
</dbReference>
<gene>
    <name evidence="2" type="ORF">BWQ96_02078</name>
</gene>
<dbReference type="InterPro" id="IPR002815">
    <property type="entry name" value="Spo11/TopoVI_A"/>
</dbReference>
<keyword evidence="3" id="KW-1185">Reference proteome</keyword>
<dbReference type="GO" id="GO:0000706">
    <property type="term" value="P:meiotic DNA double-strand break processing"/>
    <property type="evidence" value="ECO:0007669"/>
    <property type="project" value="TreeGrafter"/>
</dbReference>
<evidence type="ECO:0000313" key="2">
    <source>
        <dbReference type="EMBL" id="PXF48126.1"/>
    </source>
</evidence>
<dbReference type="GO" id="GO:0000228">
    <property type="term" value="C:nuclear chromosome"/>
    <property type="evidence" value="ECO:0007669"/>
    <property type="project" value="TreeGrafter"/>
</dbReference>
<keyword evidence="2" id="KW-0413">Isomerase</keyword>
<accession>A0A2V3J140</accession>
<dbReference type="GO" id="GO:0003918">
    <property type="term" value="F:DNA topoisomerase type II (double strand cut, ATP-hydrolyzing) activity"/>
    <property type="evidence" value="ECO:0007669"/>
    <property type="project" value="InterPro"/>
</dbReference>
<dbReference type="EMBL" id="NBIV01000016">
    <property type="protein sequence ID" value="PXF48126.1"/>
    <property type="molecule type" value="Genomic_DNA"/>
</dbReference>
<protein>
    <submittedName>
        <fullName evidence="2">DNA topoisomerase 6 subunit A</fullName>
    </submittedName>
</protein>
<dbReference type="AlphaFoldDB" id="A0A2V3J140"/>
<dbReference type="InterPro" id="IPR034136">
    <property type="entry name" value="TOPRIM_Topo6A/Spo11"/>
</dbReference>
<dbReference type="Pfam" id="PF21180">
    <property type="entry name" value="TOP6A-Spo11_Toprim"/>
    <property type="match status" value="1"/>
</dbReference>
<dbReference type="GO" id="GO:0042138">
    <property type="term" value="P:meiotic DNA double-strand break formation"/>
    <property type="evidence" value="ECO:0007669"/>
    <property type="project" value="TreeGrafter"/>
</dbReference>
<dbReference type="SUPFAM" id="SSF56726">
    <property type="entry name" value="DNA topoisomerase IV, alpha subunit"/>
    <property type="match status" value="1"/>
</dbReference>
<dbReference type="GO" id="GO:0007131">
    <property type="term" value="P:reciprocal meiotic recombination"/>
    <property type="evidence" value="ECO:0007669"/>
    <property type="project" value="TreeGrafter"/>
</dbReference>
<dbReference type="CDD" id="cd00223">
    <property type="entry name" value="TOPRIM_TopoIIB_SPO"/>
    <property type="match status" value="1"/>
</dbReference>
<dbReference type="STRING" id="448386.A0A2V3J140"/>
<evidence type="ECO:0000313" key="3">
    <source>
        <dbReference type="Proteomes" id="UP000247409"/>
    </source>
</evidence>
<dbReference type="PANTHER" id="PTHR10848">
    <property type="entry name" value="MEIOTIC RECOMBINATION PROTEIN SPO11"/>
    <property type="match status" value="1"/>
</dbReference>
<feature type="domain" description="Topoisomerase 6 subunit A/Spo11 TOPRIM" evidence="1">
    <location>
        <begin position="83"/>
        <end position="242"/>
    </location>
</feature>
<proteinExistence type="predicted"/>
<organism evidence="2 3">
    <name type="scientific">Gracilariopsis chorda</name>
    <dbReference type="NCBI Taxonomy" id="448386"/>
    <lineage>
        <taxon>Eukaryota</taxon>
        <taxon>Rhodophyta</taxon>
        <taxon>Florideophyceae</taxon>
        <taxon>Rhodymeniophycidae</taxon>
        <taxon>Gracilariales</taxon>
        <taxon>Gracilariaceae</taxon>
        <taxon>Gracilariopsis</taxon>
    </lineage>
</organism>
<dbReference type="SMR" id="A0A2V3J140"/>
<comment type="caution">
    <text evidence="2">The sequence shown here is derived from an EMBL/GenBank/DDBJ whole genome shotgun (WGS) entry which is preliminary data.</text>
</comment>